<dbReference type="Gene3D" id="3.40.50.720">
    <property type="entry name" value="NAD(P)-binding Rossmann-like Domain"/>
    <property type="match status" value="1"/>
</dbReference>
<dbReference type="InterPro" id="IPR020904">
    <property type="entry name" value="Sc_DH/Rdtase_CS"/>
</dbReference>
<reference evidence="5" key="1">
    <citation type="journal article" date="2020" name="mSystems">
        <title>Genome- and Community-Level Interaction Insights into Carbon Utilization and Element Cycling Functions of Hydrothermarchaeota in Hydrothermal Sediment.</title>
        <authorList>
            <person name="Zhou Z."/>
            <person name="Liu Y."/>
            <person name="Xu W."/>
            <person name="Pan J."/>
            <person name="Luo Z.H."/>
            <person name="Li M."/>
        </authorList>
    </citation>
    <scope>NUCLEOTIDE SEQUENCE [LARGE SCALE GENOMIC DNA]</scope>
    <source>
        <strain evidence="5">SpSt-123</strain>
    </source>
</reference>
<evidence type="ECO:0000256" key="2">
    <source>
        <dbReference type="ARBA" id="ARBA00023002"/>
    </source>
</evidence>
<proteinExistence type="inferred from homology"/>
<dbReference type="PRINTS" id="PR00080">
    <property type="entry name" value="SDRFAMILY"/>
</dbReference>
<dbReference type="EMBL" id="DSDY01000135">
    <property type="protein sequence ID" value="HDS10825.1"/>
    <property type="molecule type" value="Genomic_DNA"/>
</dbReference>
<protein>
    <submittedName>
        <fullName evidence="5">SDR family NAD(P)-dependent oxidoreductase</fullName>
    </submittedName>
</protein>
<organism evidence="5">
    <name type="scientific">Fervidicoccus fontis</name>
    <dbReference type="NCBI Taxonomy" id="683846"/>
    <lineage>
        <taxon>Archaea</taxon>
        <taxon>Thermoproteota</taxon>
        <taxon>Thermoprotei</taxon>
        <taxon>Fervidicoccales</taxon>
        <taxon>Fervidicoccaceae</taxon>
        <taxon>Fervidicoccus</taxon>
    </lineage>
</organism>
<evidence type="ECO:0000256" key="3">
    <source>
        <dbReference type="RuleBase" id="RU000363"/>
    </source>
</evidence>
<dbReference type="AlphaFoldDB" id="A0A7C1I4C2"/>
<dbReference type="InterPro" id="IPR036291">
    <property type="entry name" value="NAD(P)-bd_dom_sf"/>
</dbReference>
<evidence type="ECO:0000256" key="1">
    <source>
        <dbReference type="ARBA" id="ARBA00006484"/>
    </source>
</evidence>
<dbReference type="PROSITE" id="PS00061">
    <property type="entry name" value="ADH_SHORT"/>
    <property type="match status" value="1"/>
</dbReference>
<comment type="similarity">
    <text evidence="1 3">Belongs to the short-chain dehydrogenases/reductases (SDR) family.</text>
</comment>
<dbReference type="PANTHER" id="PTHR42760">
    <property type="entry name" value="SHORT-CHAIN DEHYDROGENASES/REDUCTASES FAMILY MEMBER"/>
    <property type="match status" value="1"/>
</dbReference>
<dbReference type="SUPFAM" id="SSF51735">
    <property type="entry name" value="NAD(P)-binding Rossmann-fold domains"/>
    <property type="match status" value="1"/>
</dbReference>
<dbReference type="Pfam" id="PF00106">
    <property type="entry name" value="adh_short"/>
    <property type="match status" value="1"/>
</dbReference>
<gene>
    <name evidence="5" type="ORF">ENO04_04340</name>
</gene>
<dbReference type="InterPro" id="IPR057326">
    <property type="entry name" value="KR_dom"/>
</dbReference>
<dbReference type="NCBIfam" id="NF009466">
    <property type="entry name" value="PRK12826.1-2"/>
    <property type="match status" value="1"/>
</dbReference>
<accession>A0A7C1I4C2</accession>
<evidence type="ECO:0000259" key="4">
    <source>
        <dbReference type="SMART" id="SM00822"/>
    </source>
</evidence>
<dbReference type="PRINTS" id="PR00081">
    <property type="entry name" value="GDHRDH"/>
</dbReference>
<sequence length="311" mass="33772">MIPIEPFKQIYGIAVVELENGEKIVCRVDKKYFSVLRTGLTGTVEKTWSVFGEYYSFEPEEKPVIKKVALITGGARGIGAAIALELAEHGYDVAIADISFDKEAEETLNQLKSKGVDAIFVEMNVTEPNSVEKGVKEVVNKLGRIDVLVNNAGITRDQYLQRITPELWDLVLNVNLKGAYLCSRAVVPIMIDNGGGVIVNITSIVGIVGNIGQANYAASKAGMIGLTYTLAKELAPYGIRVVAVAPGFTRTRMALAVPPNILRDYIRRIPIPRLVEPAEVAKLVYHLIENEALNGIVVPIDLGTVISTPKA</sequence>
<dbReference type="FunFam" id="3.40.50.720:FF:000173">
    <property type="entry name" value="3-oxoacyl-[acyl-carrier protein] reductase"/>
    <property type="match status" value="1"/>
</dbReference>
<name>A0A7C1I4C2_9CREN</name>
<dbReference type="GO" id="GO:0016616">
    <property type="term" value="F:oxidoreductase activity, acting on the CH-OH group of donors, NAD or NADP as acceptor"/>
    <property type="evidence" value="ECO:0007669"/>
    <property type="project" value="UniProtKB-ARBA"/>
</dbReference>
<comment type="caution">
    <text evidence="5">The sequence shown here is derived from an EMBL/GenBank/DDBJ whole genome shotgun (WGS) entry which is preliminary data.</text>
</comment>
<keyword evidence="2" id="KW-0560">Oxidoreductase</keyword>
<dbReference type="SMART" id="SM00822">
    <property type="entry name" value="PKS_KR"/>
    <property type="match status" value="1"/>
</dbReference>
<evidence type="ECO:0000313" key="5">
    <source>
        <dbReference type="EMBL" id="HDS10825.1"/>
    </source>
</evidence>
<feature type="domain" description="Ketoreductase" evidence="4">
    <location>
        <begin position="67"/>
        <end position="247"/>
    </location>
</feature>
<dbReference type="InterPro" id="IPR002347">
    <property type="entry name" value="SDR_fam"/>
</dbReference>